<dbReference type="InterPro" id="IPR036269">
    <property type="entry name" value="Rho_N_sf"/>
</dbReference>
<dbReference type="FunCoup" id="A0A200QXF1">
    <property type="interactions" value="275"/>
</dbReference>
<dbReference type="OrthoDB" id="1931152at2759"/>
<dbReference type="Pfam" id="PF07498">
    <property type="entry name" value="Rho_N"/>
    <property type="match status" value="1"/>
</dbReference>
<feature type="compositionally biased region" description="Low complexity" evidence="1">
    <location>
        <begin position="130"/>
        <end position="141"/>
    </location>
</feature>
<dbReference type="GO" id="GO:0006353">
    <property type="term" value="P:DNA-templated transcription termination"/>
    <property type="evidence" value="ECO:0007669"/>
    <property type="project" value="InterPro"/>
</dbReference>
<dbReference type="SUPFAM" id="SSF68912">
    <property type="entry name" value="Rho N-terminal domain-like"/>
    <property type="match status" value="1"/>
</dbReference>
<dbReference type="AlphaFoldDB" id="A0A200QXF1"/>
<dbReference type="Gene3D" id="1.10.720.10">
    <property type="match status" value="1"/>
</dbReference>
<evidence type="ECO:0000313" key="4">
    <source>
        <dbReference type="Proteomes" id="UP000195402"/>
    </source>
</evidence>
<dbReference type="PANTHER" id="PTHR34449:SF2">
    <property type="entry name" value="RHO TERMINATION FACTOR"/>
    <property type="match status" value="1"/>
</dbReference>
<gene>
    <name evidence="3" type="ORF">BVC80_1727g51</name>
</gene>
<dbReference type="Proteomes" id="UP000195402">
    <property type="component" value="Unassembled WGS sequence"/>
</dbReference>
<feature type="region of interest" description="Disordered" evidence="1">
    <location>
        <begin position="118"/>
        <end position="187"/>
    </location>
</feature>
<evidence type="ECO:0000313" key="3">
    <source>
        <dbReference type="EMBL" id="OVA15174.1"/>
    </source>
</evidence>
<name>A0A200QXF1_MACCD</name>
<feature type="compositionally biased region" description="Low complexity" evidence="1">
    <location>
        <begin position="86"/>
        <end position="102"/>
    </location>
</feature>
<accession>A0A200QXF1</accession>
<feature type="compositionally biased region" description="Polar residues" evidence="1">
    <location>
        <begin position="73"/>
        <end position="83"/>
    </location>
</feature>
<feature type="region of interest" description="Disordered" evidence="1">
    <location>
        <begin position="62"/>
        <end position="102"/>
    </location>
</feature>
<reference evidence="3 4" key="1">
    <citation type="journal article" date="2017" name="Mol. Plant">
        <title>The Genome of Medicinal Plant Macleaya cordata Provides New Insights into Benzylisoquinoline Alkaloids Metabolism.</title>
        <authorList>
            <person name="Liu X."/>
            <person name="Liu Y."/>
            <person name="Huang P."/>
            <person name="Ma Y."/>
            <person name="Qing Z."/>
            <person name="Tang Q."/>
            <person name="Cao H."/>
            <person name="Cheng P."/>
            <person name="Zheng Y."/>
            <person name="Yuan Z."/>
            <person name="Zhou Y."/>
            <person name="Liu J."/>
            <person name="Tang Z."/>
            <person name="Zhuo Y."/>
            <person name="Zhang Y."/>
            <person name="Yu L."/>
            <person name="Huang J."/>
            <person name="Yang P."/>
            <person name="Peng Q."/>
            <person name="Zhang J."/>
            <person name="Jiang W."/>
            <person name="Zhang Z."/>
            <person name="Lin K."/>
            <person name="Ro D.K."/>
            <person name="Chen X."/>
            <person name="Xiong X."/>
            <person name="Shang Y."/>
            <person name="Huang S."/>
            <person name="Zeng J."/>
        </authorList>
    </citation>
    <scope>NUCLEOTIDE SEQUENCE [LARGE SCALE GENOMIC DNA]</scope>
    <source>
        <strain evidence="4">cv. BLH2017</strain>
        <tissue evidence="3">Root</tissue>
    </source>
</reference>
<dbReference type="InParanoid" id="A0A200QXF1"/>
<dbReference type="OMA" id="EKNGHAT"/>
<evidence type="ECO:0000256" key="1">
    <source>
        <dbReference type="SAM" id="MobiDB-lite"/>
    </source>
</evidence>
<proteinExistence type="predicted"/>
<dbReference type="SMART" id="SM00959">
    <property type="entry name" value="Rho_N"/>
    <property type="match status" value="1"/>
</dbReference>
<organism evidence="3 4">
    <name type="scientific">Macleaya cordata</name>
    <name type="common">Five-seeded plume-poppy</name>
    <name type="synonym">Bocconia cordata</name>
    <dbReference type="NCBI Taxonomy" id="56857"/>
    <lineage>
        <taxon>Eukaryota</taxon>
        <taxon>Viridiplantae</taxon>
        <taxon>Streptophyta</taxon>
        <taxon>Embryophyta</taxon>
        <taxon>Tracheophyta</taxon>
        <taxon>Spermatophyta</taxon>
        <taxon>Magnoliopsida</taxon>
        <taxon>Ranunculales</taxon>
        <taxon>Papaveraceae</taxon>
        <taxon>Papaveroideae</taxon>
        <taxon>Macleaya</taxon>
    </lineage>
</organism>
<dbReference type="STRING" id="56857.A0A200QXF1"/>
<dbReference type="PANTHER" id="PTHR34449">
    <property type="entry name" value="RHO TERMINATION FACTOR"/>
    <property type="match status" value="1"/>
</dbReference>
<sequence>MDAAAVSVVLFPNCGLLFPTFSASTKLKLGKSNFLGKEVADGTSLLNSRRKLLPSPLWIIRSEGDRRGRPPRGNTSSDNTVRQDTNENISQSSSGESPNSSNQEEIIALFRRIQSSISKDGSIRTKKSSSDNSNKKQSSASVSRVLRQRRKSIKAKVSNQDKVLPRRRGAPIEEERTGDNSSRIDIKLTRPPSNFVKRSPIPTPSTLEREVGDVIGEGFPAAVDGKELRAIEKMKLPELKELAKSRGIKGYSKLKKGELVELLKWVS</sequence>
<dbReference type="EMBL" id="MVGT01000886">
    <property type="protein sequence ID" value="OVA15174.1"/>
    <property type="molecule type" value="Genomic_DNA"/>
</dbReference>
<protein>
    <submittedName>
        <fullName evidence="3">Rho termination factor</fullName>
    </submittedName>
</protein>
<evidence type="ECO:0000259" key="2">
    <source>
        <dbReference type="SMART" id="SM00959"/>
    </source>
</evidence>
<feature type="domain" description="Rho termination factor-like N-terminal" evidence="2">
    <location>
        <begin position="230"/>
        <end position="267"/>
    </location>
</feature>
<comment type="caution">
    <text evidence="3">The sequence shown here is derived from an EMBL/GenBank/DDBJ whole genome shotgun (WGS) entry which is preliminary data.</text>
</comment>
<keyword evidence="4" id="KW-1185">Reference proteome</keyword>
<feature type="compositionally biased region" description="Basic and acidic residues" evidence="1">
    <location>
        <begin position="170"/>
        <end position="187"/>
    </location>
</feature>
<dbReference type="InterPro" id="IPR011112">
    <property type="entry name" value="Rho-like_N"/>
</dbReference>